<evidence type="ECO:0000313" key="7">
    <source>
        <dbReference type="Proteomes" id="UP001296967"/>
    </source>
</evidence>
<feature type="domain" description="Methyltransferase" evidence="5">
    <location>
        <begin position="67"/>
        <end position="194"/>
    </location>
</feature>
<dbReference type="Proteomes" id="UP001296967">
    <property type="component" value="Unassembled WGS sequence"/>
</dbReference>
<dbReference type="Gene3D" id="3.40.50.150">
    <property type="entry name" value="Vaccinia Virus protein VP39"/>
    <property type="match status" value="1"/>
</dbReference>
<reference evidence="6" key="1">
    <citation type="submission" date="2017-05" db="EMBL/GenBank/DDBJ databases">
        <authorList>
            <person name="Imhoff J.F."/>
            <person name="Rahn T."/>
            <person name="Kuenzel S."/>
            <person name="Neulinger S.C."/>
        </authorList>
    </citation>
    <scope>NUCLEOTIDE SEQUENCE</scope>
    <source>
        <strain evidence="6">DSM 4395</strain>
    </source>
</reference>
<sequence length="335" mass="37249">MSAPQVGLFKHLILELLAVRRDQRIPEPDLVMADASQAEAFMVAGREDGVIAPTYLFHTLQLSRLIKPGDVVLDLACGPANQLAQVARVNPEAEFIGIDASESMLGFAADTVKRFALDNVRFESCYIQDLKPFADQSVDLVMSTMSLHHLPDEKTLTASFQEAARVLKPDGAVYLADFSRLKREASRRFFAEQHAEQQSELFTTDYLNSLRAAFTAQDFKQAMQVFGAGVRFQATGLVPFMVVVSKGQPHRLTDTVLAHCKAIHASLQPPQQQDFLDLKRFFSLGGLSTPDIPPQQRHPAPSKPETPPAPRTVKKPYTDASQQQHEKHKKAKKNF</sequence>
<keyword evidence="2" id="KW-0808">Transferase</keyword>
<feature type="region of interest" description="Disordered" evidence="4">
    <location>
        <begin position="287"/>
        <end position="335"/>
    </location>
</feature>
<dbReference type="AlphaFoldDB" id="A0AAJ0UFL1"/>
<dbReference type="GO" id="GO:0032259">
    <property type="term" value="P:methylation"/>
    <property type="evidence" value="ECO:0007669"/>
    <property type="project" value="UniProtKB-KW"/>
</dbReference>
<evidence type="ECO:0000256" key="2">
    <source>
        <dbReference type="ARBA" id="ARBA00022679"/>
    </source>
</evidence>
<dbReference type="EMBL" id="NHSF01000054">
    <property type="protein sequence ID" value="MBK5930543.1"/>
    <property type="molecule type" value="Genomic_DNA"/>
</dbReference>
<organism evidence="6 7">
    <name type="scientific">Halochromatium salexigens</name>
    <name type="common">Chromatium salexigens</name>
    <dbReference type="NCBI Taxonomy" id="49447"/>
    <lineage>
        <taxon>Bacteria</taxon>
        <taxon>Pseudomonadati</taxon>
        <taxon>Pseudomonadota</taxon>
        <taxon>Gammaproteobacteria</taxon>
        <taxon>Chromatiales</taxon>
        <taxon>Chromatiaceae</taxon>
        <taxon>Halochromatium</taxon>
    </lineage>
</organism>
<dbReference type="PROSITE" id="PS01184">
    <property type="entry name" value="UBIE_2"/>
    <property type="match status" value="1"/>
</dbReference>
<dbReference type="SUPFAM" id="SSF53335">
    <property type="entry name" value="S-adenosyl-L-methionine-dependent methyltransferases"/>
    <property type="match status" value="1"/>
</dbReference>
<dbReference type="PANTHER" id="PTHR43861">
    <property type="entry name" value="TRANS-ACONITATE 2-METHYLTRANSFERASE-RELATED"/>
    <property type="match status" value="1"/>
</dbReference>
<evidence type="ECO:0000256" key="4">
    <source>
        <dbReference type="SAM" id="MobiDB-lite"/>
    </source>
</evidence>
<feature type="compositionally biased region" description="Pro residues" evidence="4">
    <location>
        <begin position="301"/>
        <end position="310"/>
    </location>
</feature>
<evidence type="ECO:0000313" key="6">
    <source>
        <dbReference type="EMBL" id="MBK5930543.1"/>
    </source>
</evidence>
<proteinExistence type="predicted"/>
<gene>
    <name evidence="6" type="ORF">CCR82_08425</name>
</gene>
<name>A0AAJ0UFL1_HALSE</name>
<evidence type="ECO:0000256" key="3">
    <source>
        <dbReference type="ARBA" id="ARBA00022691"/>
    </source>
</evidence>
<comment type="caution">
    <text evidence="6">The sequence shown here is derived from an EMBL/GenBank/DDBJ whole genome shotgun (WGS) entry which is preliminary data.</text>
</comment>
<dbReference type="Pfam" id="PF13847">
    <property type="entry name" value="Methyltransf_31"/>
    <property type="match status" value="1"/>
</dbReference>
<keyword evidence="1" id="KW-0489">Methyltransferase</keyword>
<dbReference type="CDD" id="cd02440">
    <property type="entry name" value="AdoMet_MTases"/>
    <property type="match status" value="1"/>
</dbReference>
<dbReference type="InterPro" id="IPR023576">
    <property type="entry name" value="UbiE/COQ5_MeTrFase_CS"/>
</dbReference>
<keyword evidence="3" id="KW-0949">S-adenosyl-L-methionine</keyword>
<protein>
    <recommendedName>
        <fullName evidence="5">Methyltransferase domain-containing protein</fullName>
    </recommendedName>
</protein>
<evidence type="ECO:0000256" key="1">
    <source>
        <dbReference type="ARBA" id="ARBA00022603"/>
    </source>
</evidence>
<dbReference type="InterPro" id="IPR025714">
    <property type="entry name" value="Methyltranfer_dom"/>
</dbReference>
<keyword evidence="7" id="KW-1185">Reference proteome</keyword>
<feature type="compositionally biased region" description="Basic residues" evidence="4">
    <location>
        <begin position="326"/>
        <end position="335"/>
    </location>
</feature>
<dbReference type="GO" id="GO:0008168">
    <property type="term" value="F:methyltransferase activity"/>
    <property type="evidence" value="ECO:0007669"/>
    <property type="project" value="UniProtKB-KW"/>
</dbReference>
<accession>A0AAJ0UFL1</accession>
<dbReference type="InterPro" id="IPR029063">
    <property type="entry name" value="SAM-dependent_MTases_sf"/>
</dbReference>
<reference evidence="6" key="2">
    <citation type="journal article" date="2020" name="Microorganisms">
        <title>Osmotic Adaptation and Compatible Solute Biosynthesis of Phototrophic Bacteria as Revealed from Genome Analyses.</title>
        <authorList>
            <person name="Imhoff J.F."/>
            <person name="Rahn T."/>
            <person name="Kunzel S."/>
            <person name="Keller A."/>
            <person name="Neulinger S.C."/>
        </authorList>
    </citation>
    <scope>NUCLEOTIDE SEQUENCE</scope>
    <source>
        <strain evidence="6">DSM 4395</strain>
    </source>
</reference>
<evidence type="ECO:0000259" key="5">
    <source>
        <dbReference type="Pfam" id="PF13847"/>
    </source>
</evidence>